<feature type="transmembrane region" description="Helical" evidence="6">
    <location>
        <begin position="141"/>
        <end position="160"/>
    </location>
</feature>
<dbReference type="Pfam" id="PF13520">
    <property type="entry name" value="AA_permease_2"/>
    <property type="match status" value="1"/>
</dbReference>
<evidence type="ECO:0000256" key="3">
    <source>
        <dbReference type="ARBA" id="ARBA00022692"/>
    </source>
</evidence>
<keyword evidence="3 6" id="KW-0812">Transmembrane</keyword>
<dbReference type="GO" id="GO:0022857">
    <property type="term" value="F:transmembrane transporter activity"/>
    <property type="evidence" value="ECO:0007669"/>
    <property type="project" value="InterPro"/>
</dbReference>
<feature type="transmembrane region" description="Helical" evidence="6">
    <location>
        <begin position="302"/>
        <end position="325"/>
    </location>
</feature>
<gene>
    <name evidence="7" type="ORF">GRAN_1374</name>
</gene>
<feature type="transmembrane region" description="Helical" evidence="6">
    <location>
        <begin position="169"/>
        <end position="189"/>
    </location>
</feature>
<reference evidence="7 8" key="1">
    <citation type="submission" date="2018-11" db="EMBL/GenBank/DDBJ databases">
        <authorList>
            <person name="Mardanov A.V."/>
            <person name="Ravin N.V."/>
            <person name="Dedysh S.N."/>
        </authorList>
    </citation>
    <scope>NUCLEOTIDE SEQUENCE [LARGE SCALE GENOMIC DNA]</scope>
    <source>
        <strain evidence="7 8">AF10</strain>
    </source>
</reference>
<keyword evidence="2" id="KW-1003">Cell membrane</keyword>
<comment type="caution">
    <text evidence="7">The sequence shown here is derived from an EMBL/GenBank/DDBJ whole genome shotgun (WGS) entry which is preliminary data.</text>
</comment>
<feature type="transmembrane region" description="Helical" evidence="6">
    <location>
        <begin position="438"/>
        <end position="457"/>
    </location>
</feature>
<keyword evidence="4 6" id="KW-1133">Transmembrane helix</keyword>
<feature type="transmembrane region" description="Helical" evidence="6">
    <location>
        <begin position="372"/>
        <end position="397"/>
    </location>
</feature>
<reference evidence="8" key="2">
    <citation type="submission" date="2019-02" db="EMBL/GenBank/DDBJ databases">
        <title>Granulicella sibirica sp. nov., a psychrotolerant acidobacterium isolated from an organic soil layer in forested tundra, West Siberia.</title>
        <authorList>
            <person name="Oshkin I.Y."/>
            <person name="Kulichevskaya I.S."/>
            <person name="Rijpstra W.I.C."/>
            <person name="Sinninghe Damste J.S."/>
            <person name="Rakitin A.L."/>
            <person name="Ravin N.V."/>
            <person name="Dedysh S.N."/>
        </authorList>
    </citation>
    <scope>NUCLEOTIDE SEQUENCE [LARGE SCALE GENOMIC DNA]</scope>
    <source>
        <strain evidence="8">AF10</strain>
    </source>
</reference>
<feature type="transmembrane region" description="Helical" evidence="6">
    <location>
        <begin position="62"/>
        <end position="83"/>
    </location>
</feature>
<dbReference type="Gene3D" id="1.20.1740.10">
    <property type="entry name" value="Amino acid/polyamine transporter I"/>
    <property type="match status" value="1"/>
</dbReference>
<dbReference type="OrthoDB" id="9762947at2"/>
<keyword evidence="5 6" id="KW-0472">Membrane</keyword>
<keyword evidence="8" id="KW-1185">Reference proteome</keyword>
<dbReference type="AlphaFoldDB" id="A0A4V1L653"/>
<dbReference type="EMBL" id="RDSM01000001">
    <property type="protein sequence ID" value="RXH58064.1"/>
    <property type="molecule type" value="Genomic_DNA"/>
</dbReference>
<proteinExistence type="predicted"/>
<evidence type="ECO:0000256" key="2">
    <source>
        <dbReference type="ARBA" id="ARBA00022475"/>
    </source>
</evidence>
<accession>A0A4V1L653</accession>
<feature type="transmembrane region" description="Helical" evidence="6">
    <location>
        <begin position="346"/>
        <end position="366"/>
    </location>
</feature>
<organism evidence="7 8">
    <name type="scientific">Granulicella sibirica</name>
    <dbReference type="NCBI Taxonomy" id="2479048"/>
    <lineage>
        <taxon>Bacteria</taxon>
        <taxon>Pseudomonadati</taxon>
        <taxon>Acidobacteriota</taxon>
        <taxon>Terriglobia</taxon>
        <taxon>Terriglobales</taxon>
        <taxon>Acidobacteriaceae</taxon>
        <taxon>Granulicella</taxon>
    </lineage>
</organism>
<dbReference type="InterPro" id="IPR002293">
    <property type="entry name" value="AA/rel_permease1"/>
</dbReference>
<feature type="transmembrane region" description="Helical" evidence="6">
    <location>
        <begin position="409"/>
        <end position="432"/>
    </location>
</feature>
<feature type="transmembrane region" description="Helical" evidence="6">
    <location>
        <begin position="103"/>
        <end position="135"/>
    </location>
</feature>
<dbReference type="InterPro" id="IPR050367">
    <property type="entry name" value="APC_superfamily"/>
</dbReference>
<dbReference type="PANTHER" id="PTHR42770">
    <property type="entry name" value="AMINO ACID TRANSPORTER-RELATED"/>
    <property type="match status" value="1"/>
</dbReference>
<evidence type="ECO:0000256" key="5">
    <source>
        <dbReference type="ARBA" id="ARBA00023136"/>
    </source>
</evidence>
<protein>
    <submittedName>
        <fullName evidence="7">Amino acid permease</fullName>
    </submittedName>
</protein>
<evidence type="ECO:0000313" key="7">
    <source>
        <dbReference type="EMBL" id="RXH58064.1"/>
    </source>
</evidence>
<sequence length="463" mass="48976">MEPVSVAIHEKAAAPVPESYRLKQQILSPLETLAQSVSTIAPSTSPTLTIPLVFALAGTGTWLAYTFALIAMTLVGLCIAAFARDSASPGSLYVYTKQTLPPIFATISAWSLFFAYVTTASSVIGGFIAYAYVVLGRYGHLFSPVLLAAIATAACIFIAYRDIQVSTRLMLWIEGASVCLIAIVAVIVLSQHGLHLDPTQIHLTGSTPVGLRLGVMLAIFSFVGFESATTLGAEAKAPLTTIPQAVIRSAVFSGIFFIICAYTLVLGFHVVSIPLNESAAPFRILAAQAHITPVGRVIDVGVLVSMFAATLSCIIAGARVLMLMAHHGFVHASLGKTHATHDTPGTAGLLTGFLAFIPAAVLAHRGVSGNDIYGYMGSTAVFGFLTCYGLVAVALPVHLKRQDRLNGGWLLLAIASTAAMLLAMVGTIYPIPPAPYRYLPYVYLAYLLCGLGWYAVVSRRRAA</sequence>
<evidence type="ECO:0000256" key="6">
    <source>
        <dbReference type="SAM" id="Phobius"/>
    </source>
</evidence>
<dbReference type="RefSeq" id="WP_128912133.1">
    <property type="nucleotide sequence ID" value="NZ_RDSM01000001.1"/>
</dbReference>
<dbReference type="GO" id="GO:0005886">
    <property type="term" value="C:plasma membrane"/>
    <property type="evidence" value="ECO:0007669"/>
    <property type="project" value="UniProtKB-SubCell"/>
</dbReference>
<evidence type="ECO:0000256" key="1">
    <source>
        <dbReference type="ARBA" id="ARBA00004651"/>
    </source>
</evidence>
<dbReference type="PANTHER" id="PTHR42770:SF7">
    <property type="entry name" value="MEMBRANE PROTEIN"/>
    <property type="match status" value="1"/>
</dbReference>
<evidence type="ECO:0000256" key="4">
    <source>
        <dbReference type="ARBA" id="ARBA00022989"/>
    </source>
</evidence>
<feature type="transmembrane region" description="Helical" evidence="6">
    <location>
        <begin position="245"/>
        <end position="271"/>
    </location>
</feature>
<evidence type="ECO:0000313" key="8">
    <source>
        <dbReference type="Proteomes" id="UP000289437"/>
    </source>
</evidence>
<comment type="subcellular location">
    <subcellularLocation>
        <location evidence="1">Cell membrane</location>
        <topology evidence="1">Multi-pass membrane protein</topology>
    </subcellularLocation>
</comment>
<dbReference type="Proteomes" id="UP000289437">
    <property type="component" value="Unassembled WGS sequence"/>
</dbReference>
<name>A0A4V1L653_9BACT</name>
<dbReference type="PIRSF" id="PIRSF006060">
    <property type="entry name" value="AA_transporter"/>
    <property type="match status" value="1"/>
</dbReference>
<feature type="transmembrane region" description="Helical" evidence="6">
    <location>
        <begin position="209"/>
        <end position="233"/>
    </location>
</feature>